<dbReference type="GO" id="GO:0005886">
    <property type="term" value="C:plasma membrane"/>
    <property type="evidence" value="ECO:0007669"/>
    <property type="project" value="UniProtKB-SubCell"/>
</dbReference>
<keyword evidence="5" id="KW-0732">Signal</keyword>
<proteinExistence type="predicted"/>
<evidence type="ECO:0000259" key="11">
    <source>
        <dbReference type="Pfam" id="PF05425"/>
    </source>
</evidence>
<keyword evidence="8 9" id="KW-0472">Membrane</keyword>
<evidence type="ECO:0000259" key="10">
    <source>
        <dbReference type="Pfam" id="PF04234"/>
    </source>
</evidence>
<dbReference type="AlphaFoldDB" id="A0A7D4UH87"/>
<dbReference type="InterPro" id="IPR007348">
    <property type="entry name" value="CopC_dom"/>
</dbReference>
<dbReference type="InterPro" id="IPR032694">
    <property type="entry name" value="CopC/D"/>
</dbReference>
<feature type="transmembrane region" description="Helical" evidence="9">
    <location>
        <begin position="331"/>
        <end position="350"/>
    </location>
</feature>
<feature type="transmembrane region" description="Helical" evidence="9">
    <location>
        <begin position="191"/>
        <end position="215"/>
    </location>
</feature>
<dbReference type="GO" id="GO:0005507">
    <property type="term" value="F:copper ion binding"/>
    <property type="evidence" value="ECO:0007669"/>
    <property type="project" value="InterPro"/>
</dbReference>
<dbReference type="GO" id="GO:0046688">
    <property type="term" value="P:response to copper ion"/>
    <property type="evidence" value="ECO:0007669"/>
    <property type="project" value="InterPro"/>
</dbReference>
<evidence type="ECO:0000256" key="9">
    <source>
        <dbReference type="SAM" id="Phobius"/>
    </source>
</evidence>
<sequence length="540" mass="56296">MTSALAVRPSAATRVLAVIAMALALVPALVLGSAAPARAHASILSIDPVPDWVYDDAPDEVSLTFNEPVSVELGGIRVFGPSGERVDGPTQQRDGDTTVWAPIEASDRGTYTVAWSVVSVDSHVLSSTLVFHVGEPTGTAADIEQADAGVVGVLGWLARWAIFTGMIALGGLVLSRLALRFALVGRRARVVAVSAAGLMLIGSVVKMAVQATSAAGVPVTDVFALGLGPVLDTRAGVLDGIRVIAAGVALAGALLWRRVWGAWLAGVATVTVMATLAVLGHAWTAEPPIAAASVDLVHQLAVTVWVGGLVALVVLDDRTQMDAAIRRFSRVALWALLAVVLSGFASALWQTAANPTTLFTEYGVLLLVKIALVGVMALLGWWQRRRLARAVHSAGRLLTGVRAEIVVAAVVLAITAVLVATVPARESLAPQPYTVAVAEDFGTVDVTVEPAIVGDNVVTMQFTDRVGTSRGVDVAQLTVSQGDLPPRAVTLTALAPDRWAAIDVSLPTDGEWTFELTTLSRGEESTVTFTVPIRGVEESE</sequence>
<evidence type="ECO:0000256" key="1">
    <source>
        <dbReference type="ARBA" id="ARBA00004651"/>
    </source>
</evidence>
<feature type="transmembrane region" description="Helical" evidence="9">
    <location>
        <begin position="263"/>
        <end position="284"/>
    </location>
</feature>
<dbReference type="GO" id="GO:0006825">
    <property type="term" value="P:copper ion transport"/>
    <property type="evidence" value="ECO:0007669"/>
    <property type="project" value="InterPro"/>
</dbReference>
<feature type="domain" description="Copper resistance protein D" evidence="11">
    <location>
        <begin position="323"/>
        <end position="418"/>
    </location>
</feature>
<dbReference type="GO" id="GO:0042597">
    <property type="term" value="C:periplasmic space"/>
    <property type="evidence" value="ECO:0007669"/>
    <property type="project" value="InterPro"/>
</dbReference>
<gene>
    <name evidence="12" type="ORF">HQM25_01635</name>
</gene>
<dbReference type="RefSeq" id="WP_172988608.1">
    <property type="nucleotide sequence ID" value="NZ_CP054038.1"/>
</dbReference>
<evidence type="ECO:0000256" key="3">
    <source>
        <dbReference type="ARBA" id="ARBA00022692"/>
    </source>
</evidence>
<organism evidence="12 13">
    <name type="scientific">Microbacterium hominis</name>
    <dbReference type="NCBI Taxonomy" id="162426"/>
    <lineage>
        <taxon>Bacteria</taxon>
        <taxon>Bacillati</taxon>
        <taxon>Actinomycetota</taxon>
        <taxon>Actinomycetes</taxon>
        <taxon>Micrococcales</taxon>
        <taxon>Microbacteriaceae</taxon>
        <taxon>Microbacterium</taxon>
    </lineage>
</organism>
<dbReference type="Pfam" id="PF04234">
    <property type="entry name" value="CopC"/>
    <property type="match status" value="1"/>
</dbReference>
<dbReference type="SUPFAM" id="SSF81296">
    <property type="entry name" value="E set domains"/>
    <property type="match status" value="1"/>
</dbReference>
<protein>
    <submittedName>
        <fullName evidence="12">Copper resistance protein CopC/CopD</fullName>
    </submittedName>
</protein>
<dbReference type="InterPro" id="IPR014756">
    <property type="entry name" value="Ig_E-set"/>
</dbReference>
<keyword evidence="3 9" id="KW-0812">Transmembrane</keyword>
<dbReference type="Pfam" id="PF05425">
    <property type="entry name" value="CopD"/>
    <property type="match status" value="1"/>
</dbReference>
<reference evidence="12 13" key="1">
    <citation type="submission" date="2020-05" db="EMBL/GenBank/DDBJ databases">
        <title>Strain PA2F3 complete genome.</title>
        <authorList>
            <person name="Kim Y.-S."/>
            <person name="Kim S.-J."/>
            <person name="Jung H.-k."/>
            <person name="Kim S.-E."/>
            <person name="Kim K.-H."/>
        </authorList>
    </citation>
    <scope>NUCLEOTIDE SEQUENCE [LARGE SCALE GENOMIC DNA]</scope>
    <source>
        <strain evidence="12 13">PA2F3</strain>
    </source>
</reference>
<feature type="domain" description="CopC" evidence="10">
    <location>
        <begin position="40"/>
        <end position="133"/>
    </location>
</feature>
<dbReference type="InterPro" id="IPR014755">
    <property type="entry name" value="Cu-Rt/internalin_Ig-like"/>
</dbReference>
<dbReference type="PANTHER" id="PTHR34820">
    <property type="entry name" value="INNER MEMBRANE PROTEIN YEBZ"/>
    <property type="match status" value="1"/>
</dbReference>
<name>A0A7D4UH87_9MICO</name>
<evidence type="ECO:0000256" key="4">
    <source>
        <dbReference type="ARBA" id="ARBA00022723"/>
    </source>
</evidence>
<feature type="transmembrane region" description="Helical" evidence="9">
    <location>
        <begin position="403"/>
        <end position="422"/>
    </location>
</feature>
<evidence type="ECO:0000256" key="7">
    <source>
        <dbReference type="ARBA" id="ARBA00023008"/>
    </source>
</evidence>
<keyword evidence="7" id="KW-0186">Copper</keyword>
<feature type="transmembrane region" description="Helical" evidence="9">
    <location>
        <begin position="362"/>
        <end position="382"/>
    </location>
</feature>
<dbReference type="Gene3D" id="2.60.40.1220">
    <property type="match status" value="1"/>
</dbReference>
<evidence type="ECO:0000313" key="12">
    <source>
        <dbReference type="EMBL" id="QKJ18228.1"/>
    </source>
</evidence>
<comment type="subcellular location">
    <subcellularLocation>
        <location evidence="1">Cell membrane</location>
        <topology evidence="1">Multi-pass membrane protein</topology>
    </subcellularLocation>
</comment>
<evidence type="ECO:0000256" key="6">
    <source>
        <dbReference type="ARBA" id="ARBA00022989"/>
    </source>
</evidence>
<keyword evidence="4" id="KW-0479">Metal-binding</keyword>
<evidence type="ECO:0000256" key="5">
    <source>
        <dbReference type="ARBA" id="ARBA00022729"/>
    </source>
</evidence>
<dbReference type="Proteomes" id="UP000502498">
    <property type="component" value="Chromosome"/>
</dbReference>
<dbReference type="InterPro" id="IPR008457">
    <property type="entry name" value="Cu-R_CopD_dom"/>
</dbReference>
<dbReference type="PANTHER" id="PTHR34820:SF4">
    <property type="entry name" value="INNER MEMBRANE PROTEIN YEBZ"/>
    <property type="match status" value="1"/>
</dbReference>
<evidence type="ECO:0000256" key="2">
    <source>
        <dbReference type="ARBA" id="ARBA00022475"/>
    </source>
</evidence>
<evidence type="ECO:0000256" key="8">
    <source>
        <dbReference type="ARBA" id="ARBA00023136"/>
    </source>
</evidence>
<keyword evidence="6 9" id="KW-1133">Transmembrane helix</keyword>
<feature type="transmembrane region" description="Helical" evidence="9">
    <location>
        <begin position="235"/>
        <end position="256"/>
    </location>
</feature>
<keyword evidence="2" id="KW-1003">Cell membrane</keyword>
<feature type="transmembrane region" description="Helical" evidence="9">
    <location>
        <begin position="160"/>
        <end position="179"/>
    </location>
</feature>
<dbReference type="EMBL" id="CP054038">
    <property type="protein sequence ID" value="QKJ18228.1"/>
    <property type="molecule type" value="Genomic_DNA"/>
</dbReference>
<accession>A0A7D4UH87</accession>
<feature type="transmembrane region" description="Helical" evidence="9">
    <location>
        <begin position="296"/>
        <end position="315"/>
    </location>
</feature>
<evidence type="ECO:0000313" key="13">
    <source>
        <dbReference type="Proteomes" id="UP000502498"/>
    </source>
</evidence>